<dbReference type="EC" id="2.4.99.12" evidence="3 10"/>
<organism evidence="12 13">
    <name type="scientific">Halomonas halmophila</name>
    <dbReference type="NCBI Taxonomy" id="252"/>
    <lineage>
        <taxon>Bacteria</taxon>
        <taxon>Pseudomonadati</taxon>
        <taxon>Pseudomonadota</taxon>
        <taxon>Gammaproteobacteria</taxon>
        <taxon>Oceanospirillales</taxon>
        <taxon>Halomonadaceae</taxon>
        <taxon>Halomonas</taxon>
    </lineage>
</organism>
<evidence type="ECO:0000256" key="5">
    <source>
        <dbReference type="ARBA" id="ARBA00022679"/>
    </source>
</evidence>
<dbReference type="NCBIfam" id="NF004388">
    <property type="entry name" value="PRK05749.1-4"/>
    <property type="match status" value="1"/>
</dbReference>
<dbReference type="InterPro" id="IPR039901">
    <property type="entry name" value="Kdotransferase"/>
</dbReference>
<evidence type="ECO:0000313" key="12">
    <source>
        <dbReference type="EMBL" id="GED22637.1"/>
    </source>
</evidence>
<dbReference type="PANTHER" id="PTHR42755:SF1">
    <property type="entry name" value="3-DEOXY-D-MANNO-OCTULOSONIC ACID TRANSFERASE, MITOCHONDRIAL-RELATED"/>
    <property type="match status" value="1"/>
</dbReference>
<reference evidence="12 13" key="1">
    <citation type="submission" date="2019-06" db="EMBL/GenBank/DDBJ databases">
        <title>Whole genome shotgun sequence of Halomonas halmophila NBRC 15537.</title>
        <authorList>
            <person name="Hosoyama A."/>
            <person name="Uohara A."/>
            <person name="Ohji S."/>
            <person name="Ichikawa N."/>
        </authorList>
    </citation>
    <scope>NUCLEOTIDE SEQUENCE [LARGE SCALE GENOMIC DNA]</scope>
    <source>
        <strain evidence="12 13">NBRC 15537</strain>
    </source>
</reference>
<dbReference type="PANTHER" id="PTHR42755">
    <property type="entry name" value="3-DEOXY-MANNO-OCTULOSONATE CYTIDYLYLTRANSFERASE"/>
    <property type="match status" value="1"/>
</dbReference>
<gene>
    <name evidence="12" type="primary">waaA</name>
    <name evidence="12" type="ORF">HHA01_16140</name>
</gene>
<comment type="pathway">
    <text evidence="1 10">Bacterial outer membrane biogenesis; LPS core biosynthesis.</text>
</comment>
<evidence type="ECO:0000259" key="11">
    <source>
        <dbReference type="Pfam" id="PF04413"/>
    </source>
</evidence>
<keyword evidence="10" id="KW-1003">Cell membrane</keyword>
<keyword evidence="5 10" id="KW-0808">Transferase</keyword>
<dbReference type="InterPro" id="IPR038107">
    <property type="entry name" value="Glycos_transf_N_sf"/>
</dbReference>
<comment type="catalytic activity">
    <reaction evidence="7 10">
        <text>lipid IVA (E. coli) + CMP-3-deoxy-beta-D-manno-octulosonate = alpha-Kdo-(2-&gt;6)-lipid IVA (E. coli) + CMP + H(+)</text>
        <dbReference type="Rhea" id="RHEA:28066"/>
        <dbReference type="ChEBI" id="CHEBI:15378"/>
        <dbReference type="ChEBI" id="CHEBI:58603"/>
        <dbReference type="ChEBI" id="CHEBI:60364"/>
        <dbReference type="ChEBI" id="CHEBI:60377"/>
        <dbReference type="ChEBI" id="CHEBI:85987"/>
        <dbReference type="EC" id="2.4.99.12"/>
    </reaction>
</comment>
<dbReference type="Proteomes" id="UP000319812">
    <property type="component" value="Unassembled WGS sequence"/>
</dbReference>
<feature type="active site" description="Proton acceptor" evidence="8">
    <location>
        <position position="63"/>
    </location>
</feature>
<keyword evidence="10" id="KW-0472">Membrane</keyword>
<dbReference type="Pfam" id="PF04413">
    <property type="entry name" value="Glycos_transf_N"/>
    <property type="match status" value="1"/>
</dbReference>
<dbReference type="GO" id="GO:0009244">
    <property type="term" value="P:lipopolysaccharide core region biosynthetic process"/>
    <property type="evidence" value="ECO:0007669"/>
    <property type="project" value="UniProtKB-UniRule"/>
</dbReference>
<feature type="domain" description="3-deoxy-D-manno-octulosonic-acid transferase N-terminal" evidence="11">
    <location>
        <begin position="38"/>
        <end position="222"/>
    </location>
</feature>
<dbReference type="InterPro" id="IPR007507">
    <property type="entry name" value="Glycos_transf_N"/>
</dbReference>
<comment type="caution">
    <text evidence="12">The sequence shown here is derived from an EMBL/GenBank/DDBJ whole genome shotgun (WGS) entry which is preliminary data.</text>
</comment>
<comment type="function">
    <text evidence="10">Involved in lipopolysaccharide (LPS) biosynthesis. Catalyzes the transfer of 3-deoxy-D-manno-octulosonate (Kdo) residue(s) from CMP-Kdo to lipid IV(A), the tetraacyldisaccharide-1,4'-bisphosphate precursor of lipid A.</text>
</comment>
<accession>A0A4Y4EZM1</accession>
<dbReference type="GO" id="GO:0043842">
    <property type="term" value="F:Kdo transferase activity"/>
    <property type="evidence" value="ECO:0007669"/>
    <property type="project" value="UniProtKB-EC"/>
</dbReference>
<protein>
    <recommendedName>
        <fullName evidence="4 10">3-deoxy-D-manno-octulosonic acid transferase</fullName>
        <shortName evidence="10">Kdo transferase</shortName>
        <ecNumber evidence="3 10">2.4.99.12</ecNumber>
    </recommendedName>
    <alternativeName>
        <fullName evidence="6 10">Lipid IV(A) 3-deoxy-D-manno-octulosonic acid transferase</fullName>
    </alternativeName>
</protein>
<evidence type="ECO:0000256" key="3">
    <source>
        <dbReference type="ARBA" id="ARBA00012621"/>
    </source>
</evidence>
<name>A0A4Y4EZM1_9GAMM</name>
<dbReference type="OrthoDB" id="9789797at2"/>
<feature type="site" description="Transition state stabilizer" evidence="9">
    <location>
        <position position="219"/>
    </location>
</feature>
<sequence length="433" mass="47188">MAGGHPWARRVYSAVLLLLAPLLWWRVWREHLPGRSRMERLGRVPVARDRRRPIWLHCASVGEVQAARSLIESLYRCYPRHRLVITTMTATGAERAMALAESLQREGGYGEVSHYFVPLDLPGAARRFVTRLQPALAIFFETELWPNLLASCERHEVPVAVVNGRLSARSLTSYRRLSRLMAEALSHVDWLGAKSSEDARRFQALGMAAHETSITGSLKYDMATDDRAFEVSERLRTSLGSRPVWVAGSTHPGEDEVVLAAHARLRQALPDSLLILVPRHPRRFEAVAELCASSGMACVRRSAGDIPAATTAVYLGDTMGELGALYGAADLAFVGGSLVPVGGHNLLEPAAMGIPVLTGPELANFEDLAATLRESSALVEVQDSATLAEALLRLFGDAPERARLAEAGRAVVEANRGALHATLEGLARLLPEK</sequence>
<dbReference type="UniPathway" id="UPA00958"/>
<comment type="similarity">
    <text evidence="2">Belongs to the glycosyltransferase group 1 family. Glycosyltransferase 30 subfamily.</text>
</comment>
<evidence type="ECO:0000256" key="4">
    <source>
        <dbReference type="ARBA" id="ARBA00019077"/>
    </source>
</evidence>
<evidence type="ECO:0000313" key="13">
    <source>
        <dbReference type="Proteomes" id="UP000319812"/>
    </source>
</evidence>
<dbReference type="SUPFAM" id="SSF53756">
    <property type="entry name" value="UDP-Glycosyltransferase/glycogen phosphorylase"/>
    <property type="match status" value="1"/>
</dbReference>
<evidence type="ECO:0000256" key="9">
    <source>
        <dbReference type="PIRSR" id="PIRSR639901-2"/>
    </source>
</evidence>
<dbReference type="Gene3D" id="3.40.50.11720">
    <property type="entry name" value="3-Deoxy-D-manno-octulosonic-acid transferase, N-terminal domain"/>
    <property type="match status" value="1"/>
</dbReference>
<feature type="site" description="Transition state stabilizer" evidence="9">
    <location>
        <position position="141"/>
    </location>
</feature>
<evidence type="ECO:0000256" key="7">
    <source>
        <dbReference type="ARBA" id="ARBA00049183"/>
    </source>
</evidence>
<keyword evidence="13" id="KW-1185">Reference proteome</keyword>
<dbReference type="RefSeq" id="WP_141319571.1">
    <property type="nucleotide sequence ID" value="NZ_BJOC01000021.1"/>
</dbReference>
<evidence type="ECO:0000256" key="1">
    <source>
        <dbReference type="ARBA" id="ARBA00004713"/>
    </source>
</evidence>
<dbReference type="AlphaFoldDB" id="A0A4Y4EZM1"/>
<evidence type="ECO:0000256" key="10">
    <source>
        <dbReference type="RuleBase" id="RU365103"/>
    </source>
</evidence>
<dbReference type="GO" id="GO:0005886">
    <property type="term" value="C:plasma membrane"/>
    <property type="evidence" value="ECO:0007669"/>
    <property type="project" value="UniProtKB-SubCell"/>
</dbReference>
<dbReference type="FunFam" id="3.40.50.2000:FF:000032">
    <property type="entry name" value="3-deoxy-D-manno-octulosonic acid transferase"/>
    <property type="match status" value="1"/>
</dbReference>
<dbReference type="EMBL" id="BJOC01000021">
    <property type="protein sequence ID" value="GED22637.1"/>
    <property type="molecule type" value="Genomic_DNA"/>
</dbReference>
<dbReference type="Gene3D" id="3.40.50.2000">
    <property type="entry name" value="Glycogen Phosphorylase B"/>
    <property type="match status" value="1"/>
</dbReference>
<evidence type="ECO:0000256" key="8">
    <source>
        <dbReference type="PIRSR" id="PIRSR639901-1"/>
    </source>
</evidence>
<comment type="subcellular location">
    <subcellularLocation>
        <location evidence="10">Cell membrane</location>
    </subcellularLocation>
</comment>
<evidence type="ECO:0000256" key="6">
    <source>
        <dbReference type="ARBA" id="ARBA00031445"/>
    </source>
</evidence>
<evidence type="ECO:0000256" key="2">
    <source>
        <dbReference type="ARBA" id="ARBA00006380"/>
    </source>
</evidence>
<dbReference type="GO" id="GO:0009245">
    <property type="term" value="P:lipid A biosynthetic process"/>
    <property type="evidence" value="ECO:0007669"/>
    <property type="project" value="TreeGrafter"/>
</dbReference>
<proteinExistence type="inferred from homology"/>
<keyword evidence="10" id="KW-0448">Lipopolysaccharide biosynthesis</keyword>